<accession>A0ABW4C5N2</accession>
<sequence>MTYQARYNFEGRGQGMPYLEPGDKVELADGKTVRINWVRIHKGETVFDTDELGIIYARELERV</sequence>
<name>A0ABW4C5N2_9BACL</name>
<evidence type="ECO:0000313" key="1">
    <source>
        <dbReference type="EMBL" id="MFD1425481.1"/>
    </source>
</evidence>
<dbReference type="EMBL" id="JBHTNU010000001">
    <property type="protein sequence ID" value="MFD1425481.1"/>
    <property type="molecule type" value="Genomic_DNA"/>
</dbReference>
<proteinExistence type="predicted"/>
<dbReference type="RefSeq" id="WP_380162254.1">
    <property type="nucleotide sequence ID" value="NZ_JBHTNU010000001.1"/>
</dbReference>
<reference evidence="2" key="1">
    <citation type="journal article" date="2019" name="Int. J. Syst. Evol. Microbiol.">
        <title>The Global Catalogue of Microorganisms (GCM) 10K type strain sequencing project: providing services to taxonomists for standard genome sequencing and annotation.</title>
        <authorList>
            <consortium name="The Broad Institute Genomics Platform"/>
            <consortium name="The Broad Institute Genome Sequencing Center for Infectious Disease"/>
            <person name="Wu L."/>
            <person name="Ma J."/>
        </authorList>
    </citation>
    <scope>NUCLEOTIDE SEQUENCE [LARGE SCALE GENOMIC DNA]</scope>
    <source>
        <strain evidence="2">S1</strain>
    </source>
</reference>
<organism evidence="1 2">
    <name type="scientific">Kroppenstedtia sanguinis</name>
    <dbReference type="NCBI Taxonomy" id="1380684"/>
    <lineage>
        <taxon>Bacteria</taxon>
        <taxon>Bacillati</taxon>
        <taxon>Bacillota</taxon>
        <taxon>Bacilli</taxon>
        <taxon>Bacillales</taxon>
        <taxon>Thermoactinomycetaceae</taxon>
        <taxon>Kroppenstedtia</taxon>
    </lineage>
</organism>
<dbReference type="Proteomes" id="UP001597282">
    <property type="component" value="Unassembled WGS sequence"/>
</dbReference>
<gene>
    <name evidence="1" type="ORF">ACFQ4Y_00850</name>
</gene>
<evidence type="ECO:0000313" key="2">
    <source>
        <dbReference type="Proteomes" id="UP001597282"/>
    </source>
</evidence>
<keyword evidence="2" id="KW-1185">Reference proteome</keyword>
<protein>
    <submittedName>
        <fullName evidence="1">Uncharacterized protein</fullName>
    </submittedName>
</protein>
<comment type="caution">
    <text evidence="1">The sequence shown here is derived from an EMBL/GenBank/DDBJ whole genome shotgun (WGS) entry which is preliminary data.</text>
</comment>